<evidence type="ECO:0000256" key="1">
    <source>
        <dbReference type="ARBA" id="ARBA00022691"/>
    </source>
</evidence>
<organism evidence="7 8">
    <name type="scientific">Nocardiopsis alborubida</name>
    <dbReference type="NCBI Taxonomy" id="146802"/>
    <lineage>
        <taxon>Bacteria</taxon>
        <taxon>Bacillati</taxon>
        <taxon>Actinomycetota</taxon>
        <taxon>Actinomycetes</taxon>
        <taxon>Streptosporangiales</taxon>
        <taxon>Nocardiopsidaceae</taxon>
        <taxon>Nocardiopsis</taxon>
    </lineage>
</organism>
<dbReference type="EMBL" id="JAAXPG010000001">
    <property type="protein sequence ID" value="NKY96071.1"/>
    <property type="molecule type" value="Genomic_DNA"/>
</dbReference>
<keyword evidence="2" id="KW-0479">Metal-binding</keyword>
<keyword evidence="3" id="KW-0408">Iron</keyword>
<gene>
    <name evidence="7" type="ORF">HGB44_00010</name>
</gene>
<keyword evidence="1" id="KW-0949">S-adenosyl-L-methionine</keyword>
<dbReference type="GO" id="GO:0051536">
    <property type="term" value="F:iron-sulfur cluster binding"/>
    <property type="evidence" value="ECO:0007669"/>
    <property type="project" value="UniProtKB-KW"/>
</dbReference>
<evidence type="ECO:0000313" key="8">
    <source>
        <dbReference type="Proteomes" id="UP000553209"/>
    </source>
</evidence>
<name>A0A7X6RNF7_9ACTN</name>
<feature type="compositionally biased region" description="Polar residues" evidence="5">
    <location>
        <begin position="369"/>
        <end position="382"/>
    </location>
</feature>
<dbReference type="AlphaFoldDB" id="A0A7X6RNF7"/>
<proteinExistence type="predicted"/>
<sequence>MDVPPIPEPVPTYIGNDTTLRVKILDACGMTCTFCHNEGTPVVVDNRNRGPGPFTTSGTSGRMSIYAATNGAAFLPATIAPDENFSHVLRQLHRSMGFTELHLTGGEPTLHPRLPELVRLATAQGYQVCMTSNGENGVRQISACAGAGLDRVNFSVFGTTPQELAQVQHARFRDPAKAATKIEALHASIQACVDHGVRASANIVVLDHTHIDRVHRLLDTYAPELSVRLLNSLDHGQESIDAIHELLAQRGAVAEAHHLTAGASGARTAYRIDGGQRRIHVKWIRPVRLPTTCQGCRFNNDTDCQEGFYGLRLYRDRHGRYLVGVCLQRMDLCQPIEDFLRSPVKNEILRLRQTDRDRLEAAHRAPASFPTTTHSTEGNPTP</sequence>
<evidence type="ECO:0000256" key="5">
    <source>
        <dbReference type="SAM" id="MobiDB-lite"/>
    </source>
</evidence>
<dbReference type="Proteomes" id="UP000553209">
    <property type="component" value="Unassembled WGS sequence"/>
</dbReference>
<dbReference type="InterPro" id="IPR007197">
    <property type="entry name" value="rSAM"/>
</dbReference>
<dbReference type="GO" id="GO:0003824">
    <property type="term" value="F:catalytic activity"/>
    <property type="evidence" value="ECO:0007669"/>
    <property type="project" value="InterPro"/>
</dbReference>
<comment type="caution">
    <text evidence="7">The sequence shown here is derived from an EMBL/GenBank/DDBJ whole genome shotgun (WGS) entry which is preliminary data.</text>
</comment>
<evidence type="ECO:0000313" key="7">
    <source>
        <dbReference type="EMBL" id="NKY96071.1"/>
    </source>
</evidence>
<accession>A0A7X6RNF7</accession>
<evidence type="ECO:0000259" key="6">
    <source>
        <dbReference type="PROSITE" id="PS51918"/>
    </source>
</evidence>
<feature type="region of interest" description="Disordered" evidence="5">
    <location>
        <begin position="359"/>
        <end position="382"/>
    </location>
</feature>
<dbReference type="CDD" id="cd01335">
    <property type="entry name" value="Radical_SAM"/>
    <property type="match status" value="1"/>
</dbReference>
<protein>
    <submittedName>
        <fullName evidence="7">Radical SAM protein</fullName>
    </submittedName>
</protein>
<dbReference type="GO" id="GO:0046872">
    <property type="term" value="F:metal ion binding"/>
    <property type="evidence" value="ECO:0007669"/>
    <property type="project" value="UniProtKB-KW"/>
</dbReference>
<evidence type="ECO:0000256" key="3">
    <source>
        <dbReference type="ARBA" id="ARBA00023004"/>
    </source>
</evidence>
<dbReference type="PROSITE" id="PS51918">
    <property type="entry name" value="RADICAL_SAM"/>
    <property type="match status" value="1"/>
</dbReference>
<dbReference type="InterPro" id="IPR058240">
    <property type="entry name" value="rSAM_sf"/>
</dbReference>
<dbReference type="InterPro" id="IPR013785">
    <property type="entry name" value="Aldolase_TIM"/>
</dbReference>
<dbReference type="SFLD" id="SFLDG01067">
    <property type="entry name" value="SPASM/twitch_domain_containing"/>
    <property type="match status" value="1"/>
</dbReference>
<keyword evidence="8" id="KW-1185">Reference proteome</keyword>
<feature type="domain" description="Radical SAM core" evidence="6">
    <location>
        <begin position="12"/>
        <end position="267"/>
    </location>
</feature>
<dbReference type="PANTHER" id="PTHR11228:SF7">
    <property type="entry name" value="PQQA PEPTIDE CYCLASE"/>
    <property type="match status" value="1"/>
</dbReference>
<dbReference type="InterPro" id="IPR050377">
    <property type="entry name" value="Radical_SAM_PqqE_MftC-like"/>
</dbReference>
<dbReference type="Pfam" id="PF04055">
    <property type="entry name" value="Radical_SAM"/>
    <property type="match status" value="1"/>
</dbReference>
<dbReference type="RefSeq" id="WP_061081017.1">
    <property type="nucleotide sequence ID" value="NZ_JAAXPG010000001.1"/>
</dbReference>
<dbReference type="SFLD" id="SFLDS00029">
    <property type="entry name" value="Radical_SAM"/>
    <property type="match status" value="1"/>
</dbReference>
<dbReference type="PANTHER" id="PTHR11228">
    <property type="entry name" value="RADICAL SAM DOMAIN PROTEIN"/>
    <property type="match status" value="1"/>
</dbReference>
<evidence type="ECO:0000256" key="4">
    <source>
        <dbReference type="ARBA" id="ARBA00023014"/>
    </source>
</evidence>
<dbReference type="SUPFAM" id="SSF102114">
    <property type="entry name" value="Radical SAM enzymes"/>
    <property type="match status" value="1"/>
</dbReference>
<evidence type="ECO:0000256" key="2">
    <source>
        <dbReference type="ARBA" id="ARBA00022723"/>
    </source>
</evidence>
<dbReference type="Gene3D" id="3.20.20.70">
    <property type="entry name" value="Aldolase class I"/>
    <property type="match status" value="1"/>
</dbReference>
<reference evidence="7 8" key="1">
    <citation type="submission" date="2020-04" db="EMBL/GenBank/DDBJ databases">
        <title>MicrobeNet Type strains.</title>
        <authorList>
            <person name="Nicholson A.C."/>
        </authorList>
    </citation>
    <scope>NUCLEOTIDE SEQUENCE [LARGE SCALE GENOMIC DNA]</scope>
    <source>
        <strain evidence="7 8">ATCC 23612</strain>
    </source>
</reference>
<keyword evidence="4" id="KW-0411">Iron-sulfur</keyword>